<comment type="caution">
    <text evidence="1">The sequence shown here is derived from an EMBL/GenBank/DDBJ whole genome shotgun (WGS) entry which is preliminary data.</text>
</comment>
<reference evidence="1" key="1">
    <citation type="submission" date="2020-05" db="EMBL/GenBank/DDBJ databases">
        <title>Large-scale comparative analyses of tick genomes elucidate their genetic diversity and vector capacities.</title>
        <authorList>
            <person name="Jia N."/>
            <person name="Wang J."/>
            <person name="Shi W."/>
            <person name="Du L."/>
            <person name="Sun Y."/>
            <person name="Zhan W."/>
            <person name="Jiang J."/>
            <person name="Wang Q."/>
            <person name="Zhang B."/>
            <person name="Ji P."/>
            <person name="Sakyi L.B."/>
            <person name="Cui X."/>
            <person name="Yuan T."/>
            <person name="Jiang B."/>
            <person name="Yang W."/>
            <person name="Lam T.T.-Y."/>
            <person name="Chang Q."/>
            <person name="Ding S."/>
            <person name="Wang X."/>
            <person name="Zhu J."/>
            <person name="Ruan X."/>
            <person name="Zhao L."/>
            <person name="Wei J."/>
            <person name="Que T."/>
            <person name="Du C."/>
            <person name="Cheng J."/>
            <person name="Dai P."/>
            <person name="Han X."/>
            <person name="Huang E."/>
            <person name="Gao Y."/>
            <person name="Liu J."/>
            <person name="Shao H."/>
            <person name="Ye R."/>
            <person name="Li L."/>
            <person name="Wei W."/>
            <person name="Wang X."/>
            <person name="Wang C."/>
            <person name="Yang T."/>
            <person name="Huo Q."/>
            <person name="Li W."/>
            <person name="Guo W."/>
            <person name="Chen H."/>
            <person name="Zhou L."/>
            <person name="Ni X."/>
            <person name="Tian J."/>
            <person name="Zhou Y."/>
            <person name="Sheng Y."/>
            <person name="Liu T."/>
            <person name="Pan Y."/>
            <person name="Xia L."/>
            <person name="Li J."/>
            <person name="Zhao F."/>
            <person name="Cao W."/>
        </authorList>
    </citation>
    <scope>NUCLEOTIDE SEQUENCE</scope>
    <source>
        <strain evidence="1">Dsil-2018</strain>
    </source>
</reference>
<evidence type="ECO:0000313" key="1">
    <source>
        <dbReference type="EMBL" id="KAH7980023.1"/>
    </source>
</evidence>
<gene>
    <name evidence="1" type="ORF">HPB49_012593</name>
</gene>
<proteinExistence type="predicted"/>
<dbReference type="EMBL" id="CM023470">
    <property type="protein sequence ID" value="KAH7980023.1"/>
    <property type="molecule type" value="Genomic_DNA"/>
</dbReference>
<protein>
    <submittedName>
        <fullName evidence="1">Uncharacterized protein</fullName>
    </submittedName>
</protein>
<sequence length="183" mass="21139">MASKKGKDEILKISQWNGRSIQRKKQKLLQFTCVHQPDVIALQEMETDKLKFRGFETHIAEGRRRTAILTKQEHTTQQHYNNHRTEHTLVEVIPGMKTLQYLVILNVFNPPSETLNDFYRLLKAVKKITKGPKLIAKITDGTAFRKPGIPDLQDIENWTKRIVEIGEKPTKTTQLSVENPEVV</sequence>
<organism evidence="1 2">
    <name type="scientific">Dermacentor silvarum</name>
    <name type="common">Tick</name>
    <dbReference type="NCBI Taxonomy" id="543639"/>
    <lineage>
        <taxon>Eukaryota</taxon>
        <taxon>Metazoa</taxon>
        <taxon>Ecdysozoa</taxon>
        <taxon>Arthropoda</taxon>
        <taxon>Chelicerata</taxon>
        <taxon>Arachnida</taxon>
        <taxon>Acari</taxon>
        <taxon>Parasitiformes</taxon>
        <taxon>Ixodida</taxon>
        <taxon>Ixodoidea</taxon>
        <taxon>Ixodidae</taxon>
        <taxon>Rhipicephalinae</taxon>
        <taxon>Dermacentor</taxon>
    </lineage>
</organism>
<keyword evidence="2" id="KW-1185">Reference proteome</keyword>
<name>A0ACB8E0H1_DERSI</name>
<accession>A0ACB8E0H1</accession>
<dbReference type="Proteomes" id="UP000821865">
    <property type="component" value="Chromosome 1"/>
</dbReference>
<evidence type="ECO:0000313" key="2">
    <source>
        <dbReference type="Proteomes" id="UP000821865"/>
    </source>
</evidence>